<feature type="domain" description="Protein kinase" evidence="17">
    <location>
        <begin position="1172"/>
        <end position="1442"/>
    </location>
</feature>
<evidence type="ECO:0000256" key="12">
    <source>
        <dbReference type="ARBA" id="ARBA00023136"/>
    </source>
</evidence>
<keyword evidence="13" id="KW-1015">Disulfide bond</keyword>
<dbReference type="SMART" id="SM00179">
    <property type="entry name" value="EGF_CA"/>
    <property type="match status" value="3"/>
</dbReference>
<keyword evidence="3" id="KW-0245">EGF-like domain</keyword>
<dbReference type="InterPro" id="IPR009030">
    <property type="entry name" value="Growth_fac_rcpt_cys_sf"/>
</dbReference>
<dbReference type="STRING" id="40148.A0A0E0AX80"/>
<dbReference type="PROSITE" id="PS00107">
    <property type="entry name" value="PROTEIN_KINASE_ATP"/>
    <property type="match status" value="2"/>
</dbReference>
<keyword evidence="8 15" id="KW-0547">Nucleotide-binding</keyword>
<organism evidence="18">
    <name type="scientific">Oryza glumipatula</name>
    <dbReference type="NCBI Taxonomy" id="40148"/>
    <lineage>
        <taxon>Eukaryota</taxon>
        <taxon>Viridiplantae</taxon>
        <taxon>Streptophyta</taxon>
        <taxon>Embryophyta</taxon>
        <taxon>Tracheophyta</taxon>
        <taxon>Spermatophyta</taxon>
        <taxon>Magnoliopsida</taxon>
        <taxon>Liliopsida</taxon>
        <taxon>Poales</taxon>
        <taxon>Poaceae</taxon>
        <taxon>BOP clade</taxon>
        <taxon>Oryzoideae</taxon>
        <taxon>Oryzeae</taxon>
        <taxon>Oryzinae</taxon>
        <taxon>Oryza</taxon>
    </lineage>
</organism>
<dbReference type="Pfam" id="PF13947">
    <property type="entry name" value="GUB_WAK_bind"/>
    <property type="match status" value="1"/>
</dbReference>
<reference evidence="18" key="2">
    <citation type="submission" date="2018-05" db="EMBL/GenBank/DDBJ databases">
        <title>OgluRS3 (Oryza glumaepatula Reference Sequence Version 3).</title>
        <authorList>
            <person name="Zhang J."/>
            <person name="Kudrna D."/>
            <person name="Lee S."/>
            <person name="Talag J."/>
            <person name="Welchert J."/>
            <person name="Wing R.A."/>
        </authorList>
    </citation>
    <scope>NUCLEOTIDE SEQUENCE [LARGE SCALE GENOMIC DNA]</scope>
</reference>
<dbReference type="eggNOG" id="ENOG502QQPF">
    <property type="taxonomic scope" value="Eukaryota"/>
</dbReference>
<evidence type="ECO:0000313" key="18">
    <source>
        <dbReference type="EnsemblPlants" id="OGLUM08G20630.1"/>
    </source>
</evidence>
<dbReference type="InterPro" id="IPR001881">
    <property type="entry name" value="EGF-like_Ca-bd_dom"/>
</dbReference>
<protein>
    <recommendedName>
        <fullName evidence="17">Protein kinase domain-containing protein</fullName>
    </recommendedName>
</protein>
<feature type="transmembrane region" description="Helical" evidence="16">
    <location>
        <begin position="321"/>
        <end position="346"/>
    </location>
</feature>
<dbReference type="PROSITE" id="PS50011">
    <property type="entry name" value="PROTEIN_KINASE_DOM"/>
    <property type="match status" value="2"/>
</dbReference>
<dbReference type="PROSITE" id="PS01187">
    <property type="entry name" value="EGF_CA"/>
    <property type="match status" value="2"/>
</dbReference>
<dbReference type="CDD" id="cd00054">
    <property type="entry name" value="EGF_CA"/>
    <property type="match status" value="3"/>
</dbReference>
<dbReference type="GO" id="GO:0007166">
    <property type="term" value="P:cell surface receptor signaling pathway"/>
    <property type="evidence" value="ECO:0007669"/>
    <property type="project" value="InterPro"/>
</dbReference>
<evidence type="ECO:0000256" key="2">
    <source>
        <dbReference type="ARBA" id="ARBA00022527"/>
    </source>
</evidence>
<name>A0A0E0AX80_9ORYZ</name>
<dbReference type="EnsemblPlants" id="OGLUM08G20630.1">
    <property type="protein sequence ID" value="OGLUM08G20630.1"/>
    <property type="gene ID" value="OGLUM08G20630"/>
</dbReference>
<dbReference type="GO" id="GO:0030247">
    <property type="term" value="F:polysaccharide binding"/>
    <property type="evidence" value="ECO:0007669"/>
    <property type="project" value="InterPro"/>
</dbReference>
<dbReference type="Pfam" id="PF07645">
    <property type="entry name" value="EGF_CA"/>
    <property type="match status" value="3"/>
</dbReference>
<evidence type="ECO:0000256" key="8">
    <source>
        <dbReference type="ARBA" id="ARBA00022741"/>
    </source>
</evidence>
<dbReference type="SUPFAM" id="SSF57196">
    <property type="entry name" value="EGF/Laminin"/>
    <property type="match status" value="1"/>
</dbReference>
<dbReference type="Gene3D" id="3.30.200.20">
    <property type="entry name" value="Phosphorylase Kinase, domain 1"/>
    <property type="match status" value="2"/>
</dbReference>
<dbReference type="PROSITE" id="PS00010">
    <property type="entry name" value="ASX_HYDROXYL"/>
    <property type="match status" value="3"/>
</dbReference>
<evidence type="ECO:0000256" key="6">
    <source>
        <dbReference type="ARBA" id="ARBA00022729"/>
    </source>
</evidence>
<dbReference type="FunFam" id="1.10.510.10:FF:000084">
    <property type="entry name" value="Wall-associated receptor kinase 2"/>
    <property type="match status" value="1"/>
</dbReference>
<dbReference type="InterPro" id="IPR001245">
    <property type="entry name" value="Ser-Thr/Tyr_kinase_cat_dom"/>
</dbReference>
<dbReference type="FunFam" id="1.10.510.10:FF:000876">
    <property type="entry name" value="Receptor-like protein kinase FERONIA"/>
    <property type="match status" value="1"/>
</dbReference>
<keyword evidence="4" id="KW-0808">Transferase</keyword>
<dbReference type="Gene3D" id="2.10.25.10">
    <property type="entry name" value="Laminin"/>
    <property type="match status" value="3"/>
</dbReference>
<dbReference type="CDD" id="cd14066">
    <property type="entry name" value="STKc_IRAK"/>
    <property type="match status" value="1"/>
</dbReference>
<accession>A0A0E0AX80</accession>
<dbReference type="Gene3D" id="1.10.510.10">
    <property type="entry name" value="Transferase(Phosphotransferase) domain 1"/>
    <property type="match status" value="2"/>
</dbReference>
<evidence type="ECO:0000256" key="5">
    <source>
        <dbReference type="ARBA" id="ARBA00022692"/>
    </source>
</evidence>
<dbReference type="PANTHER" id="PTHR27005">
    <property type="entry name" value="WALL-ASSOCIATED RECEPTOR KINASE-LIKE 21"/>
    <property type="match status" value="1"/>
</dbReference>
<dbReference type="InterPro" id="IPR018097">
    <property type="entry name" value="EGF_Ca-bd_CS"/>
</dbReference>
<proteinExistence type="predicted"/>
<comment type="subcellular location">
    <subcellularLocation>
        <location evidence="1">Membrane</location>
        <topology evidence="1">Single-pass type I membrane protein</topology>
    </subcellularLocation>
</comment>
<keyword evidence="5 16" id="KW-0812">Transmembrane</keyword>
<dbReference type="FunFam" id="2.10.25.10:FF:000002">
    <property type="entry name" value="Latent-transforming growth factor beta-binding protein 3"/>
    <property type="match status" value="1"/>
</dbReference>
<reference evidence="18" key="1">
    <citation type="submission" date="2015-04" db="UniProtKB">
        <authorList>
            <consortium name="EnsemblPlants"/>
        </authorList>
    </citation>
    <scope>IDENTIFICATION</scope>
</reference>
<feature type="binding site" evidence="15">
    <location>
        <position position="1200"/>
    </location>
    <ligand>
        <name>ATP</name>
        <dbReference type="ChEBI" id="CHEBI:30616"/>
    </ligand>
</feature>
<evidence type="ECO:0000256" key="4">
    <source>
        <dbReference type="ARBA" id="ARBA00022679"/>
    </source>
</evidence>
<evidence type="ECO:0000256" key="13">
    <source>
        <dbReference type="ARBA" id="ARBA00023157"/>
    </source>
</evidence>
<keyword evidence="12 16" id="KW-0472">Membrane</keyword>
<evidence type="ECO:0000256" key="3">
    <source>
        <dbReference type="ARBA" id="ARBA00022536"/>
    </source>
</evidence>
<dbReference type="InterPro" id="IPR045274">
    <property type="entry name" value="WAK-like"/>
</dbReference>
<keyword evidence="2" id="KW-0723">Serine/threonine-protein kinase</keyword>
<feature type="transmembrane region" description="Helical" evidence="16">
    <location>
        <begin position="1116"/>
        <end position="1139"/>
    </location>
</feature>
<dbReference type="GO" id="GO:0005524">
    <property type="term" value="F:ATP binding"/>
    <property type="evidence" value="ECO:0007669"/>
    <property type="project" value="UniProtKB-UniRule"/>
</dbReference>
<evidence type="ECO:0000256" key="7">
    <source>
        <dbReference type="ARBA" id="ARBA00022737"/>
    </source>
</evidence>
<dbReference type="SMART" id="SM00181">
    <property type="entry name" value="EGF"/>
    <property type="match status" value="4"/>
</dbReference>
<evidence type="ECO:0000313" key="19">
    <source>
        <dbReference type="Proteomes" id="UP000026961"/>
    </source>
</evidence>
<feature type="binding site" evidence="15">
    <location>
        <position position="432"/>
    </location>
    <ligand>
        <name>ATP</name>
        <dbReference type="ChEBI" id="CHEBI:30616"/>
    </ligand>
</feature>
<feature type="domain" description="Protein kinase" evidence="17">
    <location>
        <begin position="397"/>
        <end position="668"/>
    </location>
</feature>
<dbReference type="InterPro" id="IPR025287">
    <property type="entry name" value="WAK_GUB"/>
</dbReference>
<dbReference type="InterPro" id="IPR000742">
    <property type="entry name" value="EGF"/>
</dbReference>
<dbReference type="InterPro" id="IPR000152">
    <property type="entry name" value="EGF-type_Asp/Asn_hydroxyl_site"/>
</dbReference>
<evidence type="ECO:0000256" key="14">
    <source>
        <dbReference type="ARBA" id="ARBA00023180"/>
    </source>
</evidence>
<dbReference type="InterPro" id="IPR000719">
    <property type="entry name" value="Prot_kinase_dom"/>
</dbReference>
<dbReference type="InterPro" id="IPR011009">
    <property type="entry name" value="Kinase-like_dom_sf"/>
</dbReference>
<keyword evidence="10 15" id="KW-0067">ATP-binding</keyword>
<keyword evidence="19" id="KW-1185">Reference proteome</keyword>
<evidence type="ECO:0000256" key="9">
    <source>
        <dbReference type="ARBA" id="ARBA00022777"/>
    </source>
</evidence>
<dbReference type="Proteomes" id="UP000026961">
    <property type="component" value="Chromosome 8"/>
</dbReference>
<dbReference type="InterPro" id="IPR008271">
    <property type="entry name" value="Ser/Thr_kinase_AS"/>
</dbReference>
<sequence>MRKYNHTLPVRCIGNDRCFREGFKLVCDPDYDPPKLFMNGPGYEVHKIKLARRVLHLDTGITQMLGGDSYNQKWILDLDDKLFRVSADMNVFITLGCGFHFFIVLLQQQETMLLAAANCVSNCRPGYPILATDGTCYGIGCCNASVVEDHNSYTIKLLSLSSPRAVPFNASMVVVKGEWWRRADNAMLLQQEVLSRLGATAAGALDAARNVGVRTVVNWMLGNSSCVEAKKLSDFGCLSDNSECFDGPAGRGYACKCRSGYDGNPYMPNGCQDINECMLPNPPLCFGKCINTVGSYECICPGGTSGNAHIQNGCVSSKLKFSGLIIGIGLGGSLIIVVLILAGIVVRRKFKSRRAKKLKEFFFKQNRGLLLHQLVDKDIAERMIFSLEELEKATNNFDESRKLGGGGHGTVYKGILSDQRVVAIKKSRYAIKREIDGFINEVAILSQVNHRNVVKLFGCCLETEVPLLVYEFILNGTLHEHLHVNSAQSVPWKERLRIALEIARSLSYLHSAASVSIIHRDIKTTNILLDDRFIAKVSDFGASRGIPIDQNIVTTTIQGTFGYLDPEYYRKSRPTEKSDVYSFGVILAELITRRRPTSYISPEGFNLTEQFILLVSEDRLLEIVDSQITEEQGEEEAREVAEIAVMCLNLKGEDRPTMRQVEVKLEGLQGAVNTIRGDQKAQRRAVQLNSPLTEESDSNIVAVGDAGYHNSSRRLSMEEEFCFSWNICNCKELPSCISRILHNSFEAHCEESKMEKHAVALAAFTFLAAPLLQPPLFVAGNGSSCTTSCGNVSFEYPFGVEAGCYHPGFDLTCNHSYSPPRLFLGQESSTMHQVLEISIPNGTVRINSSRMVFASAVLENSTTMRWEVGKSYFLSDLNIIALVGCNAQVSLRDWGDTLVNSCITSCPLSLESGNGSCSGIGCCQASIAMHIPVYSISANQVVDPGAGPDPNEPNFFVYIVDQASFHFDTNMVTKGISNTPEALPAMLNWLILSNSSACSASTNASAPSSSPECRSANSFCKGYNDIDECKSPHIYPCYGDCKNTRGGYDCQCHHGYKGNASILNGCQDINECAEPEKYSCYGGLCINTPGAFVCRCHDGSYGDPFTKGGCRSSKGLTIGLIVSGGSVLLLLGLAAPFIVRKVKLQRLISRNTDFAERMIITLQELEMATNNFDKSREVGTGGHGVVYKGIIDLHVVAIKKSKIIVQREIDEFINEVAILSQVNHRNVVKLLGCCLETEVPLLVYEFISNGTLYHHLHVEGSISLPWDDRLRIALEVARALSYLHSSASMPIFHRDIKSSNILLDDNLTAKVSDFGASRYISINETGITTAVQGTIGYLDPMYYYTGRLTSKSDVFSFGVLLMELLTRKKPIGGTFDNGDGLVSHFISLLSKGNLYNIIDSQVKEEEDGEVLEVATLATTCTKFKGEERPMMREVEMALESIVSKKGSFCNKNSQSSSRPDENRISALYMSIEGVTKDKTITITESSTEEEIPLSSRFSR</sequence>
<evidence type="ECO:0000256" key="10">
    <source>
        <dbReference type="ARBA" id="ARBA00022840"/>
    </source>
</evidence>
<dbReference type="SMART" id="SM00220">
    <property type="entry name" value="S_TKc"/>
    <property type="match status" value="2"/>
</dbReference>
<keyword evidence="7" id="KW-0677">Repeat</keyword>
<dbReference type="SUPFAM" id="SSF57184">
    <property type="entry name" value="Growth factor receptor domain"/>
    <property type="match status" value="1"/>
</dbReference>
<evidence type="ECO:0000256" key="15">
    <source>
        <dbReference type="PROSITE-ProRule" id="PRU10141"/>
    </source>
</evidence>
<dbReference type="SUPFAM" id="SSF56112">
    <property type="entry name" value="Protein kinase-like (PK-like)"/>
    <property type="match status" value="2"/>
</dbReference>
<keyword evidence="9" id="KW-0418">Kinase</keyword>
<dbReference type="GO" id="GO:0005509">
    <property type="term" value="F:calcium ion binding"/>
    <property type="evidence" value="ECO:0007669"/>
    <property type="project" value="InterPro"/>
</dbReference>
<keyword evidence="6" id="KW-0732">Signal</keyword>
<dbReference type="PROSITE" id="PS00108">
    <property type="entry name" value="PROTEIN_KINASE_ST"/>
    <property type="match status" value="2"/>
</dbReference>
<evidence type="ECO:0000256" key="11">
    <source>
        <dbReference type="ARBA" id="ARBA00022989"/>
    </source>
</evidence>
<dbReference type="InterPro" id="IPR017441">
    <property type="entry name" value="Protein_kinase_ATP_BS"/>
</dbReference>
<dbReference type="Pfam" id="PF07714">
    <property type="entry name" value="PK_Tyr_Ser-Thr"/>
    <property type="match status" value="2"/>
</dbReference>
<dbReference type="PANTHER" id="PTHR27005:SF214">
    <property type="entry name" value="OS08G0501600 PROTEIN"/>
    <property type="match status" value="1"/>
</dbReference>
<dbReference type="InterPro" id="IPR049883">
    <property type="entry name" value="NOTCH1_EGF-like"/>
</dbReference>
<keyword evidence="11 16" id="KW-1133">Transmembrane helix</keyword>
<evidence type="ECO:0000259" key="17">
    <source>
        <dbReference type="PROSITE" id="PS50011"/>
    </source>
</evidence>
<evidence type="ECO:0000256" key="1">
    <source>
        <dbReference type="ARBA" id="ARBA00004479"/>
    </source>
</evidence>
<dbReference type="GO" id="GO:0005886">
    <property type="term" value="C:plasma membrane"/>
    <property type="evidence" value="ECO:0007669"/>
    <property type="project" value="TreeGrafter"/>
</dbReference>
<dbReference type="Gramene" id="OGLUM08G20630.1">
    <property type="protein sequence ID" value="OGLUM08G20630.1"/>
    <property type="gene ID" value="OGLUM08G20630"/>
</dbReference>
<dbReference type="GO" id="GO:0004674">
    <property type="term" value="F:protein serine/threonine kinase activity"/>
    <property type="evidence" value="ECO:0007669"/>
    <property type="project" value="UniProtKB-KW"/>
</dbReference>
<keyword evidence="14" id="KW-0325">Glycoprotein</keyword>
<dbReference type="FunFam" id="3.30.200.20:FF:000043">
    <property type="entry name" value="Wall-associated receptor kinase 2"/>
    <property type="match status" value="2"/>
</dbReference>
<evidence type="ECO:0000256" key="16">
    <source>
        <dbReference type="SAM" id="Phobius"/>
    </source>
</evidence>